<evidence type="ECO:0000256" key="1">
    <source>
        <dbReference type="SAM" id="Phobius"/>
    </source>
</evidence>
<keyword evidence="1" id="KW-0812">Transmembrane</keyword>
<dbReference type="Proteomes" id="UP000184465">
    <property type="component" value="Unassembled WGS sequence"/>
</dbReference>
<dbReference type="PANTHER" id="PTHR37305:SF1">
    <property type="entry name" value="MEMBRANE PROTEIN"/>
    <property type="match status" value="1"/>
</dbReference>
<organism evidence="2 3">
    <name type="scientific">Paramaledivibacter caminithermalis (strain DSM 15212 / CIP 107654 / DViRD3)</name>
    <name type="common">Clostridium caminithermale</name>
    <dbReference type="NCBI Taxonomy" id="1121301"/>
    <lineage>
        <taxon>Bacteria</taxon>
        <taxon>Bacillati</taxon>
        <taxon>Bacillota</taxon>
        <taxon>Clostridia</taxon>
        <taxon>Peptostreptococcales</taxon>
        <taxon>Caminicellaceae</taxon>
        <taxon>Paramaledivibacter</taxon>
    </lineage>
</organism>
<evidence type="ECO:0000313" key="3">
    <source>
        <dbReference type="Proteomes" id="UP000184465"/>
    </source>
</evidence>
<protein>
    <submittedName>
        <fullName evidence="2">ABC-2 family transporter protein</fullName>
    </submittedName>
</protein>
<dbReference type="AlphaFoldDB" id="A0A1M6SBE4"/>
<dbReference type="OrthoDB" id="2024038at2"/>
<reference evidence="2 3" key="1">
    <citation type="submission" date="2016-11" db="EMBL/GenBank/DDBJ databases">
        <authorList>
            <person name="Jaros S."/>
            <person name="Januszkiewicz K."/>
            <person name="Wedrychowicz H."/>
        </authorList>
    </citation>
    <scope>NUCLEOTIDE SEQUENCE [LARGE SCALE GENOMIC DNA]</scope>
    <source>
        <strain evidence="2 3">DSM 15212</strain>
    </source>
</reference>
<accession>A0A1M6SBE4</accession>
<dbReference type="Pfam" id="PF12730">
    <property type="entry name" value="ABC2_membrane_4"/>
    <property type="match status" value="1"/>
</dbReference>
<dbReference type="RefSeq" id="WP_073152471.1">
    <property type="nucleotide sequence ID" value="NZ_FRAG01000058.1"/>
</dbReference>
<keyword evidence="1" id="KW-0472">Membrane</keyword>
<evidence type="ECO:0000313" key="2">
    <source>
        <dbReference type="EMBL" id="SHK42025.1"/>
    </source>
</evidence>
<sequence length="253" mass="29570">MKYLPIEMKKIFKSIESKISYVFVFVIVLSIMLGFKFQSKQHISSIDMVFITLGNFSRYIMLHLVMILMTSLIVAGEFNQGTYRYIMLRPVSIKNLIFNKYIALWLFAGMILLITAALSFFVGIILFEHGQLHGEGFTILSRPIIRFIIFYVGTWINAVFIISFTTFFSVILKHNINTIVITFSVLFIILFFTRFVSDEVLDWTPINYFTLKPYIFTEIIKWRDIFFGIFVTLVYSGIFTGLSYVKLKMEDIL</sequence>
<feature type="transmembrane region" description="Helical" evidence="1">
    <location>
        <begin position="147"/>
        <end position="172"/>
    </location>
</feature>
<feature type="transmembrane region" description="Helical" evidence="1">
    <location>
        <begin position="59"/>
        <end position="80"/>
    </location>
</feature>
<keyword evidence="1" id="KW-1133">Transmembrane helix</keyword>
<gene>
    <name evidence="2" type="ORF">SAMN02745912_03254</name>
</gene>
<dbReference type="STRING" id="1121301.SAMN02745912_03254"/>
<proteinExistence type="predicted"/>
<keyword evidence="3" id="KW-1185">Reference proteome</keyword>
<name>A0A1M6SBE4_PARC5</name>
<feature type="transmembrane region" description="Helical" evidence="1">
    <location>
        <begin position="21"/>
        <end position="39"/>
    </location>
</feature>
<dbReference type="EMBL" id="FRAG01000058">
    <property type="protein sequence ID" value="SHK42025.1"/>
    <property type="molecule type" value="Genomic_DNA"/>
</dbReference>
<feature type="transmembrane region" description="Helical" evidence="1">
    <location>
        <begin position="225"/>
        <end position="245"/>
    </location>
</feature>
<feature type="transmembrane region" description="Helical" evidence="1">
    <location>
        <begin position="179"/>
        <end position="197"/>
    </location>
</feature>
<dbReference type="PANTHER" id="PTHR37305">
    <property type="entry name" value="INTEGRAL MEMBRANE PROTEIN-RELATED"/>
    <property type="match status" value="1"/>
</dbReference>
<feature type="transmembrane region" description="Helical" evidence="1">
    <location>
        <begin position="101"/>
        <end position="127"/>
    </location>
</feature>